<feature type="compositionally biased region" description="Basic and acidic residues" evidence="9">
    <location>
        <begin position="566"/>
        <end position="579"/>
    </location>
</feature>
<organism evidence="12 13">
    <name type="scientific">Diplodia seriata</name>
    <dbReference type="NCBI Taxonomy" id="420778"/>
    <lineage>
        <taxon>Eukaryota</taxon>
        <taxon>Fungi</taxon>
        <taxon>Dikarya</taxon>
        <taxon>Ascomycota</taxon>
        <taxon>Pezizomycotina</taxon>
        <taxon>Dothideomycetes</taxon>
        <taxon>Dothideomycetes incertae sedis</taxon>
        <taxon>Botryosphaeriales</taxon>
        <taxon>Botryosphaeriaceae</taxon>
        <taxon>Diplodia</taxon>
    </lineage>
</organism>
<evidence type="ECO:0000256" key="3">
    <source>
        <dbReference type="ARBA" id="ARBA00022895"/>
    </source>
</evidence>
<keyword evidence="5" id="KW-0010">Activator</keyword>
<dbReference type="Pfam" id="PF08914">
    <property type="entry name" value="Myb_Rap1"/>
    <property type="match status" value="1"/>
</dbReference>
<dbReference type="SUPFAM" id="SSF46689">
    <property type="entry name" value="Homeodomain-like"/>
    <property type="match status" value="1"/>
</dbReference>
<evidence type="ECO:0000313" key="13">
    <source>
        <dbReference type="Proteomes" id="UP000190776"/>
    </source>
</evidence>
<feature type="compositionally biased region" description="Acidic residues" evidence="9">
    <location>
        <begin position="580"/>
        <end position="611"/>
    </location>
</feature>
<feature type="domain" description="TRF2-interacting telomeric protein/Rap1 C-terminal" evidence="11">
    <location>
        <begin position="720"/>
        <end position="813"/>
    </location>
</feature>
<dbReference type="GO" id="GO:0070187">
    <property type="term" value="C:shelterin complex"/>
    <property type="evidence" value="ECO:0007669"/>
    <property type="project" value="TreeGrafter"/>
</dbReference>
<dbReference type="PANTHER" id="PTHR16466:SF6">
    <property type="entry name" value="TELOMERIC REPEAT-BINDING FACTOR 2-INTERACTING PROTEIN 1"/>
    <property type="match status" value="1"/>
</dbReference>
<evidence type="ECO:0000256" key="6">
    <source>
        <dbReference type="ARBA" id="ARBA00023163"/>
    </source>
</evidence>
<reference evidence="12 13" key="1">
    <citation type="submission" date="2017-01" db="EMBL/GenBank/DDBJ databases">
        <title>Draft genome sequence of Diplodia seriata F98.1, a fungal species involved in grapevine trunk diseases.</title>
        <authorList>
            <person name="Robert-Siegwald G."/>
            <person name="Vallet J."/>
            <person name="Abou-Mansour E."/>
            <person name="Xu J."/>
            <person name="Rey P."/>
            <person name="Bertsch C."/>
            <person name="Rego C."/>
            <person name="Larignon P."/>
            <person name="Fontaine F."/>
            <person name="Lebrun M.-H."/>
        </authorList>
    </citation>
    <scope>NUCLEOTIDE SEQUENCE [LARGE SCALE GENOMIC DNA]</scope>
    <source>
        <strain evidence="12 13">F98.1</strain>
    </source>
</reference>
<feature type="compositionally biased region" description="Polar residues" evidence="9">
    <location>
        <begin position="373"/>
        <end position="382"/>
    </location>
</feature>
<feature type="domain" description="TERF2-interacting telomeric protein 1 Myb" evidence="10">
    <location>
        <begin position="115"/>
        <end position="169"/>
    </location>
</feature>
<keyword evidence="6" id="KW-0804">Transcription</keyword>
<evidence type="ECO:0000256" key="4">
    <source>
        <dbReference type="ARBA" id="ARBA00023015"/>
    </source>
</evidence>
<dbReference type="Pfam" id="PF11626">
    <property type="entry name" value="Rap1_C"/>
    <property type="match status" value="1"/>
</dbReference>
<name>A0A1S8BMS1_9PEZI</name>
<proteinExistence type="inferred from homology"/>
<dbReference type="OrthoDB" id="435460at2759"/>
<feature type="compositionally biased region" description="Low complexity" evidence="9">
    <location>
        <begin position="446"/>
        <end position="465"/>
    </location>
</feature>
<gene>
    <name evidence="12" type="ORF">BK809_0005257</name>
</gene>
<sequence>MLVITDTRREPPVYGDLFAGKKFWVAQRMPMRNDYIARVKFNGGEVVPLEKHADYLIVDDLRKDLPPGGTSYKFIDESIKLQALQDPDAFQCGAPRGSVRDAGSAQPARHGRRPFTTDDDNELHAWVKKCEAEGRSINGNGIYQDLERRNGNHTWQSWRDRWVKTLSKKTPRTVTVNVNPPPSPPSDVQPAHPSRKSPKKTTKQPETSHPTSKLAVFTLDQFDMIFSAADSVMDVPYGRLEEAWGEFAKENPPHSGADWQRYFDTFVKPIYADLLKNSTRAGAYDKAWDEWIEHNRATATVTDWIEHYRKTVLPSFPPPDPEIKEEPTEEEQAKDVQPEGLNNGIKNEEEARTDVTPAEPGTNMTGAPEEPSIPNSTATERPSTIALGKRRREDTKPDQGEDKVATPLSKRRHIDAENSFTSVQESVEVSPSKRFLESPARAPQDSLANASLSPRSSRSPTNTPPAETQQYESHPGFTVYEESQGDVGSQPSEELRIRNALDDLSDGDMFDLLDFFRAQPDGPQEQDDMALLDILAMNTLHYLNLPESEAVLAVGDKLDELGVSEKLIEGENESDHGSEGEEEQEEEEEDEKEQEEEEEEQEEHEQQDEEEQVKQEEQGGQEDLWLQLAQGDADAEEKRQPSVPASYLDEYVEERPPAVKYTPQRTGKSTPSQQKQHTRPTSSSGGTVMTSFEMATEPTFDLTTAAEAETYVRSRLAPPYNFPEEHILIALHATCSNSTATADAVLRWMRVNTANKSKKGRRSSVGLAMLPDEPGVWTEDDDRALRGGHPLERKQLERKHGRLRCRRRGEFLAAIDS</sequence>
<accession>A0A1S8BMS1</accession>
<comment type="function">
    <text evidence="8">Involved in the regulation of telomere length, clustering and has a specific role in telomere position effect (TPE).</text>
</comment>
<evidence type="ECO:0000256" key="5">
    <source>
        <dbReference type="ARBA" id="ARBA00023159"/>
    </source>
</evidence>
<comment type="similarity">
    <text evidence="1 8">Belongs to the RAP1 family.</text>
</comment>
<dbReference type="STRING" id="420778.A0A1S8BMS1"/>
<dbReference type="InterPro" id="IPR039595">
    <property type="entry name" value="TE2IP/Rap1"/>
</dbReference>
<dbReference type="InterPro" id="IPR015010">
    <property type="entry name" value="TERF2IP_Myb"/>
</dbReference>
<keyword evidence="2 8" id="KW-0158">Chromosome</keyword>
<dbReference type="GO" id="GO:0010833">
    <property type="term" value="P:telomere maintenance via telomere lengthening"/>
    <property type="evidence" value="ECO:0007669"/>
    <property type="project" value="UniProtKB-UniRule"/>
</dbReference>
<comment type="subunit">
    <text evidence="8">Homodimer.</text>
</comment>
<feature type="region of interest" description="Disordered" evidence="9">
    <location>
        <begin position="169"/>
        <end position="212"/>
    </location>
</feature>
<comment type="caution">
    <text evidence="12">The sequence shown here is derived from an EMBL/GenBank/DDBJ whole genome shotgun (WGS) entry which is preliminary data.</text>
</comment>
<evidence type="ECO:0000256" key="7">
    <source>
        <dbReference type="ARBA" id="ARBA00023242"/>
    </source>
</evidence>
<dbReference type="GO" id="GO:0042162">
    <property type="term" value="F:telomeric DNA binding"/>
    <property type="evidence" value="ECO:0007669"/>
    <property type="project" value="TreeGrafter"/>
</dbReference>
<evidence type="ECO:0000313" key="12">
    <source>
        <dbReference type="EMBL" id="OMP88538.1"/>
    </source>
</evidence>
<feature type="compositionally biased region" description="Basic and acidic residues" evidence="9">
    <location>
        <begin position="391"/>
        <end position="404"/>
    </location>
</feature>
<feature type="compositionally biased region" description="Polar residues" evidence="9">
    <location>
        <begin position="418"/>
        <end position="429"/>
    </location>
</feature>
<dbReference type="Proteomes" id="UP000190776">
    <property type="component" value="Unassembled WGS sequence"/>
</dbReference>
<evidence type="ECO:0000256" key="9">
    <source>
        <dbReference type="SAM" id="MobiDB-lite"/>
    </source>
</evidence>
<feature type="region of interest" description="Disordered" evidence="9">
    <location>
        <begin position="312"/>
        <end position="494"/>
    </location>
</feature>
<dbReference type="CDD" id="cd11655">
    <property type="entry name" value="rap1_myb-like"/>
    <property type="match status" value="1"/>
</dbReference>
<dbReference type="AlphaFoldDB" id="A0A1S8BMS1"/>
<dbReference type="Gene3D" id="1.10.10.60">
    <property type="entry name" value="Homeodomain-like"/>
    <property type="match status" value="1"/>
</dbReference>
<evidence type="ECO:0000259" key="11">
    <source>
        <dbReference type="Pfam" id="PF11626"/>
    </source>
</evidence>
<comment type="subcellular location">
    <subcellularLocation>
        <location evidence="8">Nucleus</location>
    </subcellularLocation>
    <subcellularLocation>
        <location evidence="8">Chromosome</location>
        <location evidence="8">Telomere</location>
    </subcellularLocation>
</comment>
<feature type="region of interest" description="Disordered" evidence="9">
    <location>
        <begin position="94"/>
        <end position="120"/>
    </location>
</feature>
<feature type="compositionally biased region" description="Basic residues" evidence="9">
    <location>
        <begin position="193"/>
        <end position="202"/>
    </location>
</feature>
<keyword evidence="7 8" id="KW-0539">Nucleus</keyword>
<dbReference type="PANTHER" id="PTHR16466">
    <property type="entry name" value="TELOMERE REPEAT-BINDING FACTOR 2-INTERACTING PROTEIN 1"/>
    <property type="match status" value="1"/>
</dbReference>
<dbReference type="InterPro" id="IPR009057">
    <property type="entry name" value="Homeodomain-like_sf"/>
</dbReference>
<keyword evidence="3 8" id="KW-0779">Telomere</keyword>
<feature type="compositionally biased region" description="Polar residues" evidence="9">
    <location>
        <begin position="663"/>
        <end position="688"/>
    </location>
</feature>
<dbReference type="InterPro" id="IPR038104">
    <property type="entry name" value="Rap1_C_sf"/>
</dbReference>
<protein>
    <recommendedName>
        <fullName evidence="8">DNA-binding protein RAP1</fullName>
    </recommendedName>
</protein>
<feature type="compositionally biased region" description="Basic and acidic residues" evidence="9">
    <location>
        <begin position="321"/>
        <end position="337"/>
    </location>
</feature>
<dbReference type="EMBL" id="MSZU01000074">
    <property type="protein sequence ID" value="OMP88538.1"/>
    <property type="molecule type" value="Genomic_DNA"/>
</dbReference>
<evidence type="ECO:0000256" key="8">
    <source>
        <dbReference type="RuleBase" id="RU367107"/>
    </source>
</evidence>
<dbReference type="GO" id="GO:0031848">
    <property type="term" value="P:protection from non-homologous end joining at telomere"/>
    <property type="evidence" value="ECO:0007669"/>
    <property type="project" value="TreeGrafter"/>
</dbReference>
<feature type="region of interest" description="Disordered" evidence="9">
    <location>
        <begin position="566"/>
        <end position="688"/>
    </location>
</feature>
<keyword evidence="4" id="KW-0805">Transcription regulation</keyword>
<dbReference type="InterPro" id="IPR021661">
    <property type="entry name" value="Rap1_C"/>
</dbReference>
<evidence type="ECO:0000256" key="2">
    <source>
        <dbReference type="ARBA" id="ARBA00022454"/>
    </source>
</evidence>
<evidence type="ECO:0000259" key="10">
    <source>
        <dbReference type="Pfam" id="PF08914"/>
    </source>
</evidence>
<dbReference type="Gene3D" id="1.10.10.2170">
    <property type="match status" value="1"/>
</dbReference>
<evidence type="ECO:0000256" key="1">
    <source>
        <dbReference type="ARBA" id="ARBA00010467"/>
    </source>
</evidence>